<accession>A0A367ZJI9</accession>
<proteinExistence type="predicted"/>
<dbReference type="EMBL" id="QOQW01000031">
    <property type="protein sequence ID" value="RCK77899.1"/>
    <property type="molecule type" value="Genomic_DNA"/>
</dbReference>
<dbReference type="AlphaFoldDB" id="A0A367ZJI9"/>
<sequence>MIAFTVLGLLMAGGFQIFRFFTGRQVANISSRFHLQMEVRRALVNLYGEAQEGIELLKPDPGSTLPYMVLRDQVNNLRLIFLRRDSTLSEKNGFDTFRLYSVLYDIKTGRCSPVREILSGLRAMNFTAHGFGSVVVSGTLTEGQMSYAFLNQIRLKNVFSEEGR</sequence>
<organism evidence="1 2">
    <name type="scientific">Candidatus Ozemobacter sibiricus</name>
    <dbReference type="NCBI Taxonomy" id="2268124"/>
    <lineage>
        <taxon>Bacteria</taxon>
        <taxon>Candidatus Ozemobacteria</taxon>
        <taxon>Candidatus Ozemobacterales</taxon>
        <taxon>Candidatus Ozemobacteraceae</taxon>
        <taxon>Candidatus Ozemobacter</taxon>
    </lineage>
</organism>
<evidence type="ECO:0000313" key="2">
    <source>
        <dbReference type="Proteomes" id="UP000252355"/>
    </source>
</evidence>
<dbReference type="Proteomes" id="UP000252355">
    <property type="component" value="Unassembled WGS sequence"/>
</dbReference>
<reference evidence="1 2" key="1">
    <citation type="submission" date="2018-05" db="EMBL/GenBank/DDBJ databases">
        <title>A metagenomic window into the 2 km-deep terrestrial subsurface aquifer revealed taxonomically and functionally diverse microbial community comprising novel uncultured bacterial lineages.</title>
        <authorList>
            <person name="Kadnikov V.V."/>
            <person name="Mardanov A.V."/>
            <person name="Beletsky A.V."/>
            <person name="Banks D."/>
            <person name="Pimenov N.V."/>
            <person name="Frank Y.A."/>
            <person name="Karnachuk O.V."/>
            <person name="Ravin N.V."/>
        </authorList>
    </citation>
    <scope>NUCLEOTIDE SEQUENCE [LARGE SCALE GENOMIC DNA]</scope>
    <source>
        <strain evidence="1">BY5</strain>
    </source>
</reference>
<comment type="caution">
    <text evidence="1">The sequence shown here is derived from an EMBL/GenBank/DDBJ whole genome shotgun (WGS) entry which is preliminary data.</text>
</comment>
<protein>
    <submittedName>
        <fullName evidence="1">Uncharacterized protein</fullName>
    </submittedName>
</protein>
<name>A0A367ZJI9_9BACT</name>
<evidence type="ECO:0000313" key="1">
    <source>
        <dbReference type="EMBL" id="RCK77899.1"/>
    </source>
</evidence>
<gene>
    <name evidence="1" type="ORF">OZSIB_2058</name>
</gene>